<reference evidence="2 3" key="1">
    <citation type="journal article" date="2019" name="Environ. Microbiol.">
        <title>At the nexus of three kingdoms: the genome of the mycorrhizal fungus Gigaspora margarita provides insights into plant, endobacterial and fungal interactions.</title>
        <authorList>
            <person name="Venice F."/>
            <person name="Ghignone S."/>
            <person name="Salvioli di Fossalunga A."/>
            <person name="Amselem J."/>
            <person name="Novero M."/>
            <person name="Xianan X."/>
            <person name="Sedzielewska Toro K."/>
            <person name="Morin E."/>
            <person name="Lipzen A."/>
            <person name="Grigoriev I.V."/>
            <person name="Henrissat B."/>
            <person name="Martin F.M."/>
            <person name="Bonfante P."/>
        </authorList>
    </citation>
    <scope>NUCLEOTIDE SEQUENCE [LARGE SCALE GENOMIC DNA]</scope>
    <source>
        <strain evidence="2 3">BEG34</strain>
    </source>
</reference>
<protein>
    <submittedName>
        <fullName evidence="2">Uncharacterized protein</fullName>
    </submittedName>
</protein>
<sequence length="392" mass="44733">MKTSYNLVVLFLFFILLSFLIITVSTELNFNITPDTQHHIFTYSENKQNTTSKLYVKDIQFYDDGTTLIYLVRNSTENCFDHILRIRIIHLDGTVKEIDTDLNLSPASYCLFNDSRSVRGEMVHPILIRPLKQPFISVSYMNQSSNFSENWGAVLNWEGKKLSSMSFEQYTGNRIYRNFIEVNINKELGFLRISARDDIFTTQYSVDVNGNLSELLQNAPISLASFLASLATADEGYIILCEYSNSRSLNALNTLYAIFIDYNKTSTSNPIVIDVPLDIKKLIGSNKLHQLPNNINVSWNVSSTPIGGYIFSAVVNATCFIYIYDVDHYFNNSKVNVTYFNTTGISAYNIMKHNNTLYFSLQDTNSKNTSWSLLAVQLPKIQNSMLIILIHK</sequence>
<evidence type="ECO:0000313" key="2">
    <source>
        <dbReference type="EMBL" id="KAF0541544.1"/>
    </source>
</evidence>
<dbReference type="AlphaFoldDB" id="A0A8H4ERW6"/>
<dbReference type="EMBL" id="WTPW01000151">
    <property type="protein sequence ID" value="KAF0541544.1"/>
    <property type="molecule type" value="Genomic_DNA"/>
</dbReference>
<comment type="caution">
    <text evidence="2">The sequence shown here is derived from an EMBL/GenBank/DDBJ whole genome shotgun (WGS) entry which is preliminary data.</text>
</comment>
<evidence type="ECO:0000256" key="1">
    <source>
        <dbReference type="SAM" id="SignalP"/>
    </source>
</evidence>
<evidence type="ECO:0000313" key="3">
    <source>
        <dbReference type="Proteomes" id="UP000439903"/>
    </source>
</evidence>
<dbReference type="OrthoDB" id="2431626at2759"/>
<keyword evidence="3" id="KW-1185">Reference proteome</keyword>
<proteinExistence type="predicted"/>
<dbReference type="Proteomes" id="UP000439903">
    <property type="component" value="Unassembled WGS sequence"/>
</dbReference>
<accession>A0A8H4ERW6</accession>
<feature type="chain" id="PRO_5034349309" evidence="1">
    <location>
        <begin position="27"/>
        <end position="392"/>
    </location>
</feature>
<organism evidence="2 3">
    <name type="scientific">Gigaspora margarita</name>
    <dbReference type="NCBI Taxonomy" id="4874"/>
    <lineage>
        <taxon>Eukaryota</taxon>
        <taxon>Fungi</taxon>
        <taxon>Fungi incertae sedis</taxon>
        <taxon>Mucoromycota</taxon>
        <taxon>Glomeromycotina</taxon>
        <taxon>Glomeromycetes</taxon>
        <taxon>Diversisporales</taxon>
        <taxon>Gigasporaceae</taxon>
        <taxon>Gigaspora</taxon>
    </lineage>
</organism>
<name>A0A8H4ERW6_GIGMA</name>
<dbReference type="SUPFAM" id="SSF82171">
    <property type="entry name" value="DPP6 N-terminal domain-like"/>
    <property type="match status" value="1"/>
</dbReference>
<gene>
    <name evidence="2" type="ORF">F8M41_005315</name>
</gene>
<keyword evidence="1" id="KW-0732">Signal</keyword>
<feature type="signal peptide" evidence="1">
    <location>
        <begin position="1"/>
        <end position="26"/>
    </location>
</feature>